<dbReference type="Proteomes" id="UP000612329">
    <property type="component" value="Unassembled WGS sequence"/>
</dbReference>
<dbReference type="PRINTS" id="PR01438">
    <property type="entry name" value="UNVRSLSTRESS"/>
</dbReference>
<evidence type="ECO:0000313" key="3">
    <source>
        <dbReference type="EMBL" id="GGK32031.1"/>
    </source>
</evidence>
<accession>A0A8J3BSY4</accession>
<name>A0A8J3BSY4_9FLAO</name>
<dbReference type="RefSeq" id="WP_188654271.1">
    <property type="nucleotide sequence ID" value="NZ_BMNR01000007.1"/>
</dbReference>
<dbReference type="PANTHER" id="PTHR46268">
    <property type="entry name" value="STRESS RESPONSE PROTEIN NHAX"/>
    <property type="match status" value="1"/>
</dbReference>
<evidence type="ECO:0000313" key="4">
    <source>
        <dbReference type="Proteomes" id="UP000612329"/>
    </source>
</evidence>
<reference evidence="3" key="1">
    <citation type="journal article" date="2014" name="Int. J. Syst. Evol. Microbiol.">
        <title>Complete genome sequence of Corynebacterium casei LMG S-19264T (=DSM 44701T), isolated from a smear-ripened cheese.</title>
        <authorList>
            <consortium name="US DOE Joint Genome Institute (JGI-PGF)"/>
            <person name="Walter F."/>
            <person name="Albersmeier A."/>
            <person name="Kalinowski J."/>
            <person name="Ruckert C."/>
        </authorList>
    </citation>
    <scope>NUCLEOTIDE SEQUENCE</scope>
    <source>
        <strain evidence="3">JCM 12862</strain>
    </source>
</reference>
<reference evidence="3" key="2">
    <citation type="submission" date="2020-09" db="EMBL/GenBank/DDBJ databases">
        <authorList>
            <person name="Sun Q."/>
            <person name="Ohkuma M."/>
        </authorList>
    </citation>
    <scope>NUCLEOTIDE SEQUENCE</scope>
    <source>
        <strain evidence="3">JCM 12862</strain>
    </source>
</reference>
<dbReference type="SUPFAM" id="SSF52402">
    <property type="entry name" value="Adenine nucleotide alpha hydrolases-like"/>
    <property type="match status" value="1"/>
</dbReference>
<evidence type="ECO:0000259" key="2">
    <source>
        <dbReference type="Pfam" id="PF00582"/>
    </source>
</evidence>
<dbReference type="InterPro" id="IPR006015">
    <property type="entry name" value="Universal_stress_UspA"/>
</dbReference>
<evidence type="ECO:0000256" key="1">
    <source>
        <dbReference type="ARBA" id="ARBA00008791"/>
    </source>
</evidence>
<dbReference type="CDD" id="cd00293">
    <property type="entry name" value="USP-like"/>
    <property type="match status" value="1"/>
</dbReference>
<dbReference type="AlphaFoldDB" id="A0A8J3BSY4"/>
<dbReference type="InterPro" id="IPR006016">
    <property type="entry name" value="UspA"/>
</dbReference>
<comment type="caution">
    <text evidence="3">The sequence shown here is derived from an EMBL/GenBank/DDBJ whole genome shotgun (WGS) entry which is preliminary data.</text>
</comment>
<dbReference type="EMBL" id="BMNR01000007">
    <property type="protein sequence ID" value="GGK32031.1"/>
    <property type="molecule type" value="Genomic_DNA"/>
</dbReference>
<dbReference type="PANTHER" id="PTHR46268:SF6">
    <property type="entry name" value="UNIVERSAL STRESS PROTEIN UP12"/>
    <property type="match status" value="1"/>
</dbReference>
<comment type="similarity">
    <text evidence="1">Belongs to the universal stress protein A family.</text>
</comment>
<organism evidence="3 4">
    <name type="scientific">Yeosuana aromativorans</name>
    <dbReference type="NCBI Taxonomy" id="288019"/>
    <lineage>
        <taxon>Bacteria</taxon>
        <taxon>Pseudomonadati</taxon>
        <taxon>Bacteroidota</taxon>
        <taxon>Flavobacteriia</taxon>
        <taxon>Flavobacteriales</taxon>
        <taxon>Flavobacteriaceae</taxon>
        <taxon>Yeosuana</taxon>
    </lineage>
</organism>
<sequence length="282" mass="32048">MKSILLPTDFSKNSENAINYAMDLFKDVPCNFYLLNVQKASSFISDDMMVMASSATIYQTIVDVSKKSLTNLITKIQKKFHNEKHTFQSVVDYDNFIDSINQMVINKQIDLIVMGTKGASGLEKVVFGSNTVHVMQRCIAPVLAIPDGCVFTNLDRIAFTTNNLTLHTIEELKPLKDLLILYGSKLNVLHFDDLEGTSNQKKANKMFLKAHFSDVTTYENIDSYSKDLYKTLVGYIHANDIKLIALMRKKHSFLERLFTRHPEETLAFNIDIPFLVMENVVA</sequence>
<dbReference type="Gene3D" id="3.40.50.12370">
    <property type="match status" value="1"/>
</dbReference>
<gene>
    <name evidence="3" type="ORF">GCM10007962_27960</name>
</gene>
<feature type="domain" description="UspA" evidence="2">
    <location>
        <begin position="1"/>
        <end position="146"/>
    </location>
</feature>
<dbReference type="Pfam" id="PF00582">
    <property type="entry name" value="Usp"/>
    <property type="match status" value="1"/>
</dbReference>
<proteinExistence type="inferred from homology"/>
<protein>
    <recommendedName>
        <fullName evidence="2">UspA domain-containing protein</fullName>
    </recommendedName>
</protein>
<keyword evidence="4" id="KW-1185">Reference proteome</keyword>